<accession>A0ABS0V0Z8</accession>
<protein>
    <submittedName>
        <fullName evidence="3">AsmA family protein</fullName>
    </submittedName>
</protein>
<feature type="region of interest" description="Disordered" evidence="1">
    <location>
        <begin position="122"/>
        <end position="164"/>
    </location>
</feature>
<name>A0ABS0V0Z8_9PSED</name>
<organism evidence="3 4">
    <name type="scientific">Pseudomonas paralactis</name>
    <dbReference type="NCBI Taxonomy" id="1615673"/>
    <lineage>
        <taxon>Bacteria</taxon>
        <taxon>Pseudomonadati</taxon>
        <taxon>Pseudomonadota</taxon>
        <taxon>Gammaproteobacteria</taxon>
        <taxon>Pseudomonadales</taxon>
        <taxon>Pseudomonadaceae</taxon>
        <taxon>Pseudomonas</taxon>
    </lineage>
</organism>
<dbReference type="RefSeq" id="WP_198707561.1">
    <property type="nucleotide sequence ID" value="NZ_JAEILM010000039.1"/>
</dbReference>
<evidence type="ECO:0000256" key="1">
    <source>
        <dbReference type="SAM" id="MobiDB-lite"/>
    </source>
</evidence>
<gene>
    <name evidence="3" type="ORF">YA0871_13115</name>
</gene>
<sequence>MKAFGKILGLVLLGLLLIIVALGFALTHLFDPNDYKEEIRQIARDKAHIELTLNGDIGWSLFPWLGLELHEASVATLNAPTQPFADLQMLGLSVRVLPLLRREVQMSDVRVEGLNLRLNRDKQGHGNWEDIGKNLPDETTDTPAPAPVEPVAETKPEKPPQPIRLDIDSLTINNARVEYTDEQTGKQLSAESIQLSAGAIHEGASIPLKLTAFLGSNQPLMRVKTELNGNLRIQRALKRYQFEDMRFSGEATGEPLQGKTVSFSTQGQLLVDLAANVAEWTNLKLSANQLRALGELKVNDLDKTPQVSGALSVAQFDLAKFLESIGHPLPAMAPGSLSKVELVSRLKGTPTSVALENLNLKLDESTFSGRVAVEDFAKQSLRVQLKADTFNADNYLPAKSEAAKGATAARQAEVQSSEAGAMAAGGNTPLPDAPTKGAWSTDKLLPLTRLRSLDIDADLAFGQLTLSQLPIQNAVLKASGIDGQLKLDTLSGGLYNGTFQANGTLDVRQDLPLLAVQTHIKQVPVEKILQAQGKNPPVKGQVTLDSNLTGRGNSQKALIDSLNGTASFVINNGVLLNANIEQQVCTGIALLNRKTLSTVPPGKDTPFQELRGNLTFRNGVASNPDLKVRIPGLTVNGNGDVDLRVLGMDYRVGIIVEGDKREVPDPACQVGANFQGIEVPLRCRGPLELGAKACRLDKDGLGQVALKAAGNRLNEKLEEKLDKVNPKLKDALKGLFNR</sequence>
<dbReference type="Proteomes" id="UP000607562">
    <property type="component" value="Unassembled WGS sequence"/>
</dbReference>
<feature type="region of interest" description="Disordered" evidence="1">
    <location>
        <begin position="415"/>
        <end position="437"/>
    </location>
</feature>
<dbReference type="EMBL" id="JAEILM010000039">
    <property type="protein sequence ID" value="MBI6633606.1"/>
    <property type="molecule type" value="Genomic_DNA"/>
</dbReference>
<dbReference type="PANTHER" id="PTHR30441">
    <property type="entry name" value="DUF748 DOMAIN-CONTAINING PROTEIN"/>
    <property type="match status" value="1"/>
</dbReference>
<dbReference type="InterPro" id="IPR007844">
    <property type="entry name" value="AsmA"/>
</dbReference>
<proteinExistence type="predicted"/>
<keyword evidence="4" id="KW-1185">Reference proteome</keyword>
<evidence type="ECO:0000313" key="4">
    <source>
        <dbReference type="Proteomes" id="UP000607562"/>
    </source>
</evidence>
<evidence type="ECO:0000313" key="3">
    <source>
        <dbReference type="EMBL" id="MBI6633606.1"/>
    </source>
</evidence>
<evidence type="ECO:0000259" key="2">
    <source>
        <dbReference type="Pfam" id="PF05170"/>
    </source>
</evidence>
<feature type="compositionally biased region" description="Basic and acidic residues" evidence="1">
    <location>
        <begin position="122"/>
        <end position="136"/>
    </location>
</feature>
<dbReference type="Pfam" id="PF05170">
    <property type="entry name" value="AsmA"/>
    <property type="match status" value="1"/>
</dbReference>
<comment type="caution">
    <text evidence="3">The sequence shown here is derived from an EMBL/GenBank/DDBJ whole genome shotgun (WGS) entry which is preliminary data.</text>
</comment>
<dbReference type="PANTHER" id="PTHR30441:SF4">
    <property type="entry name" value="PROTEIN ASMA"/>
    <property type="match status" value="1"/>
</dbReference>
<dbReference type="InterPro" id="IPR052894">
    <property type="entry name" value="AsmA-related"/>
</dbReference>
<reference evidence="3 4" key="1">
    <citation type="submission" date="2020-12" db="EMBL/GenBank/DDBJ databases">
        <title>Comparative genomic insights into the epidemiology and virulence of plant pathogenic Pseudomonads from Turkey.</title>
        <authorList>
            <person name="Dillon M."/>
            <person name="Ruiz-Bedoya T."/>
            <person name="Bendalovic-Torma C."/>
            <person name="Guttman K.M."/>
            <person name="Kwak H."/>
            <person name="Middleton M.A."/>
            <person name="Wang P.W."/>
            <person name="Horuz S."/>
            <person name="Aysan Y."/>
            <person name="Guttman D.S."/>
        </authorList>
    </citation>
    <scope>NUCLEOTIDE SEQUENCE [LARGE SCALE GENOMIC DNA]</scope>
    <source>
        <strain evidence="3 4">Marul_2_1</strain>
    </source>
</reference>
<feature type="domain" description="AsmA" evidence="2">
    <location>
        <begin position="1"/>
        <end position="626"/>
    </location>
</feature>